<protein>
    <submittedName>
        <fullName evidence="3">Uncharacterized protein</fullName>
    </submittedName>
</protein>
<reference evidence="3 4" key="1">
    <citation type="journal article" date="2013" name="PLoS ONE">
        <title>Predicting the Proteins of Angomonas deanei, Strigomonas culicis and Their Respective Endosymbionts Reveals New Aspects of the Trypanosomatidae Family.</title>
        <authorList>
            <person name="Motta M.C."/>
            <person name="Martins A.C."/>
            <person name="de Souza S.S."/>
            <person name="Catta-Preta C.M."/>
            <person name="Silva R."/>
            <person name="Klein C.C."/>
            <person name="de Almeida L.G."/>
            <person name="de Lima Cunha O."/>
            <person name="Ciapina L.P."/>
            <person name="Brocchi M."/>
            <person name="Colabardini A.C."/>
            <person name="de Araujo Lima B."/>
            <person name="Machado C.R."/>
            <person name="de Almeida Soares C.M."/>
            <person name="Probst C.M."/>
            <person name="de Menezes C.B."/>
            <person name="Thompson C.E."/>
            <person name="Bartholomeu D.C."/>
            <person name="Gradia D.F."/>
            <person name="Pavoni D.P."/>
            <person name="Grisard E.C."/>
            <person name="Fantinatti-Garboggini F."/>
            <person name="Marchini F.K."/>
            <person name="Rodrigues-Luiz G.F."/>
            <person name="Wagner G."/>
            <person name="Goldman G.H."/>
            <person name="Fietto J.L."/>
            <person name="Elias M.C."/>
            <person name="Goldman M.H."/>
            <person name="Sagot M.F."/>
            <person name="Pereira M."/>
            <person name="Stoco P.H."/>
            <person name="de Mendonca-Neto R.P."/>
            <person name="Teixeira S.M."/>
            <person name="Maciel T.E."/>
            <person name="de Oliveira Mendes T.A."/>
            <person name="Urmenyi T.P."/>
            <person name="de Souza W."/>
            <person name="Schenkman S."/>
            <person name="de Vasconcelos A.T."/>
        </authorList>
    </citation>
    <scope>NUCLEOTIDE SEQUENCE [LARGE SCALE GENOMIC DNA]</scope>
</reference>
<gene>
    <name evidence="3" type="ORF">STCU_02526</name>
    <name evidence="2" type="ORF">STCU_06252</name>
</gene>
<sequence>MVSSFGTDGFSPWAVNSPLLMICTLSFFFNSVKNGVLITSNALGNIGLFFLLGISNAMSLPSHDHVLSAKLGLVGSAYWTAGLKLQLIYTQRLFRAPVHYAIGTGYMTYHAVRWYQATHDFEDAGEDRDDDAL</sequence>
<feature type="transmembrane region" description="Helical" evidence="1">
    <location>
        <begin position="12"/>
        <end position="30"/>
    </location>
</feature>
<accession>S9WAK9</accession>
<evidence type="ECO:0000313" key="4">
    <source>
        <dbReference type="Proteomes" id="UP000015354"/>
    </source>
</evidence>
<dbReference type="Proteomes" id="UP000015354">
    <property type="component" value="Unassembled WGS sequence"/>
</dbReference>
<dbReference type="OrthoDB" id="268873at2759"/>
<dbReference type="EMBL" id="ATMH01002526">
    <property type="protein sequence ID" value="EPY33025.1"/>
    <property type="molecule type" value="Genomic_DNA"/>
</dbReference>
<evidence type="ECO:0000313" key="3">
    <source>
        <dbReference type="EMBL" id="EPY33025.1"/>
    </source>
</evidence>
<keyword evidence="1" id="KW-1133">Transmembrane helix</keyword>
<organism evidence="3 4">
    <name type="scientific">Strigomonas culicis</name>
    <dbReference type="NCBI Taxonomy" id="28005"/>
    <lineage>
        <taxon>Eukaryota</taxon>
        <taxon>Discoba</taxon>
        <taxon>Euglenozoa</taxon>
        <taxon>Kinetoplastea</taxon>
        <taxon>Metakinetoplastina</taxon>
        <taxon>Trypanosomatida</taxon>
        <taxon>Trypanosomatidae</taxon>
        <taxon>Strigomonadinae</taxon>
        <taxon>Strigomonas</taxon>
    </lineage>
</organism>
<evidence type="ECO:0000313" key="2">
    <source>
        <dbReference type="EMBL" id="EPY26237.1"/>
    </source>
</evidence>
<evidence type="ECO:0000256" key="1">
    <source>
        <dbReference type="SAM" id="Phobius"/>
    </source>
</evidence>
<dbReference type="EMBL" id="ATMH01006252">
    <property type="protein sequence ID" value="EPY26237.1"/>
    <property type="molecule type" value="Genomic_DNA"/>
</dbReference>
<comment type="caution">
    <text evidence="3">The sequence shown here is derived from an EMBL/GenBank/DDBJ whole genome shotgun (WGS) entry which is preliminary data.</text>
</comment>
<dbReference type="AlphaFoldDB" id="S9WAK9"/>
<keyword evidence="4" id="KW-1185">Reference proteome</keyword>
<name>S9WAK9_9TRYP</name>
<keyword evidence="1" id="KW-0812">Transmembrane</keyword>
<feature type="transmembrane region" description="Helical" evidence="1">
    <location>
        <begin position="42"/>
        <end position="60"/>
    </location>
</feature>
<keyword evidence="1" id="KW-0472">Membrane</keyword>
<proteinExistence type="predicted"/>
<reference evidence="3" key="2">
    <citation type="submission" date="2013-03" db="EMBL/GenBank/DDBJ databases">
        <authorList>
            <person name="Motta M.C.M."/>
            <person name="Martins A.C.A."/>
            <person name="Preta C.M.C.C."/>
            <person name="Silva R."/>
            <person name="de Souza S.S."/>
            <person name="Klein C.C."/>
            <person name="de Almeida L.G.P."/>
            <person name="Cunha O.L."/>
            <person name="Colabardini A.C."/>
            <person name="Lima B.A."/>
            <person name="Machado C.R."/>
            <person name="Soares C.M.A."/>
            <person name="de Menezes C.B.A."/>
            <person name="Bartolomeu D.C."/>
            <person name="Grisard E.C."/>
            <person name="Fantinatti-Garboggini F."/>
            <person name="Rodrigues-Luiz G.F."/>
            <person name="Wagner G."/>
            <person name="Goldman G.H."/>
            <person name="Fietto J.L.R."/>
            <person name="Ciapina L.P."/>
            <person name="Brocchi M."/>
            <person name="Elias M.C."/>
            <person name="Goldman M.H.S."/>
            <person name="Sagot M.-F."/>
            <person name="Pereira M."/>
            <person name="Stoco P.H."/>
            <person name="Teixeira S.M.R."/>
            <person name="de Mendonca-Neto R.P."/>
            <person name="Maciel T.E.F."/>
            <person name="Mendes T.A.O."/>
            <person name="Urmenyi T.P."/>
            <person name="Teixeira M.M.G."/>
            <person name="de Camargo E.F.P."/>
            <person name="de Sousa W."/>
            <person name="Schenkman S."/>
            <person name="de Vasconcelos A.T.R."/>
        </authorList>
    </citation>
    <scope>NUCLEOTIDE SEQUENCE</scope>
</reference>